<dbReference type="Proteomes" id="UP001230207">
    <property type="component" value="Unassembled WGS sequence"/>
</dbReference>
<reference evidence="1 2" key="1">
    <citation type="submission" date="2023-07" db="EMBL/GenBank/DDBJ databases">
        <title>Genomic Encyclopedia of Type Strains, Phase IV (KMG-IV): sequencing the most valuable type-strain genomes for metagenomic binning, comparative biology and taxonomic classification.</title>
        <authorList>
            <person name="Goeker M."/>
        </authorList>
    </citation>
    <scope>NUCLEOTIDE SEQUENCE [LARGE SCALE GENOMIC DNA]</scope>
    <source>
        <strain evidence="1 2">DSM 1112</strain>
    </source>
</reference>
<dbReference type="RefSeq" id="WP_307227481.1">
    <property type="nucleotide sequence ID" value="NZ_JAUSVF010000001.1"/>
</dbReference>
<keyword evidence="2" id="KW-1185">Reference proteome</keyword>
<protein>
    <recommendedName>
        <fullName evidence="3">DUF4238 domain-containing protein</fullName>
    </recommendedName>
</protein>
<accession>A0ABU0BL45</accession>
<name>A0ABU0BL45_9HYPH</name>
<evidence type="ECO:0000313" key="2">
    <source>
        <dbReference type="Proteomes" id="UP001230207"/>
    </source>
</evidence>
<evidence type="ECO:0000313" key="1">
    <source>
        <dbReference type="EMBL" id="MDQ0318973.1"/>
    </source>
</evidence>
<evidence type="ECO:0008006" key="3">
    <source>
        <dbReference type="Google" id="ProtNLM"/>
    </source>
</evidence>
<sequence length="141" mass="16423">MKSDNPPIKHHYIPAFYLSRWAVSGKVTEFAKVYGGRVVSKGKAPEATGFQERLYEMRGHNPAHAQQFEEHYFKPVDTMAADALEMLYRHGHNAPWTAKSRTAWTRFVLSLLLRCPEYIETFRDWWHDDFGRTAPRPKATI</sequence>
<gene>
    <name evidence="1" type="ORF">QO002_001111</name>
</gene>
<organism evidence="1 2">
    <name type="scientific">Pararhizobium capsulatum DSM 1112</name>
    <dbReference type="NCBI Taxonomy" id="1121113"/>
    <lineage>
        <taxon>Bacteria</taxon>
        <taxon>Pseudomonadati</taxon>
        <taxon>Pseudomonadota</taxon>
        <taxon>Alphaproteobacteria</taxon>
        <taxon>Hyphomicrobiales</taxon>
        <taxon>Rhizobiaceae</taxon>
        <taxon>Rhizobium/Agrobacterium group</taxon>
        <taxon>Pararhizobium</taxon>
    </lineage>
</organism>
<proteinExistence type="predicted"/>
<dbReference type="InterPro" id="IPR025332">
    <property type="entry name" value="DUF4238"/>
</dbReference>
<dbReference type="EMBL" id="JAUSVF010000001">
    <property type="protein sequence ID" value="MDQ0318973.1"/>
    <property type="molecule type" value="Genomic_DNA"/>
</dbReference>
<comment type="caution">
    <text evidence="1">The sequence shown here is derived from an EMBL/GenBank/DDBJ whole genome shotgun (WGS) entry which is preliminary data.</text>
</comment>
<dbReference type="Pfam" id="PF14022">
    <property type="entry name" value="DUF4238"/>
    <property type="match status" value="1"/>
</dbReference>